<dbReference type="GO" id="GO:0009055">
    <property type="term" value="F:electron transfer activity"/>
    <property type="evidence" value="ECO:0007669"/>
    <property type="project" value="TreeGrafter"/>
</dbReference>
<name>A0A419Q4Q2_CLOSI</name>
<dbReference type="InterPro" id="IPR012675">
    <property type="entry name" value="Beta-grasp_dom_sf"/>
</dbReference>
<accession>A0A419Q4Q2</accession>
<dbReference type="InterPro" id="IPR018298">
    <property type="entry name" value="Adrenodoxin_Fe-S_BS"/>
</dbReference>
<dbReference type="GO" id="GO:0005739">
    <property type="term" value="C:mitochondrion"/>
    <property type="evidence" value="ECO:0007669"/>
    <property type="project" value="TreeGrafter"/>
</dbReference>
<dbReference type="PRINTS" id="PR00355">
    <property type="entry name" value="ADRENODOXIN"/>
</dbReference>
<dbReference type="Pfam" id="PF10180">
    <property type="entry name" value="WKF"/>
    <property type="match status" value="1"/>
</dbReference>
<keyword evidence="7" id="KW-1185">Reference proteome</keyword>
<comment type="caution">
    <text evidence="6">The sequence shown here is derived from an EMBL/GenBank/DDBJ whole genome shotgun (WGS) entry which is preliminary data.</text>
</comment>
<evidence type="ECO:0000313" key="7">
    <source>
        <dbReference type="Proteomes" id="UP000286415"/>
    </source>
</evidence>
<keyword evidence="4" id="KW-0411">Iron-sulfur</keyword>
<evidence type="ECO:0000256" key="5">
    <source>
        <dbReference type="ARBA" id="ARBA00034078"/>
    </source>
</evidence>
<dbReference type="AlphaFoldDB" id="A0A419Q4Q2"/>
<gene>
    <name evidence="6" type="ORF">CSKR_100879</name>
</gene>
<dbReference type="InParanoid" id="A0A419Q4Q2"/>
<evidence type="ECO:0000313" key="6">
    <source>
        <dbReference type="EMBL" id="KAG5447882.1"/>
    </source>
</evidence>
<dbReference type="PANTHER" id="PTHR23426">
    <property type="entry name" value="FERREDOXIN/ADRENODOXIN"/>
    <property type="match status" value="1"/>
</dbReference>
<keyword evidence="1" id="KW-0001">2Fe-2S</keyword>
<dbReference type="PANTHER" id="PTHR23426:SF76">
    <property type="entry name" value="ADRENODOXIN-LIKE PROTEIN 2, MITOCHONDRIAL"/>
    <property type="match status" value="1"/>
</dbReference>
<dbReference type="STRING" id="79923.A0A419Q4Q2"/>
<dbReference type="InterPro" id="IPR036010">
    <property type="entry name" value="2Fe-2S_ferredoxin-like_sf"/>
</dbReference>
<dbReference type="Pfam" id="PF00111">
    <property type="entry name" value="Fer2"/>
    <property type="match status" value="1"/>
</dbReference>
<reference evidence="6 7" key="1">
    <citation type="journal article" date="2018" name="Biotechnol. Adv.">
        <title>Improved genomic resources and new bioinformatic workflow for the carcinogenic parasite Clonorchis sinensis: Biotechnological implications.</title>
        <authorList>
            <person name="Wang D."/>
            <person name="Korhonen P.K."/>
            <person name="Gasser R.B."/>
            <person name="Young N.D."/>
        </authorList>
    </citation>
    <scope>NUCLEOTIDE SEQUENCE [LARGE SCALE GENOMIC DNA]</scope>
    <source>
        <strain evidence="6">Cs-k2</strain>
    </source>
</reference>
<dbReference type="InterPro" id="IPR001055">
    <property type="entry name" value="Adrenodoxin-like"/>
</dbReference>
<dbReference type="GO" id="GO:0140647">
    <property type="term" value="P:P450-containing electron transport chain"/>
    <property type="evidence" value="ECO:0007669"/>
    <property type="project" value="InterPro"/>
</dbReference>
<evidence type="ECO:0000256" key="3">
    <source>
        <dbReference type="ARBA" id="ARBA00023004"/>
    </source>
</evidence>
<dbReference type="PROSITE" id="PS51085">
    <property type="entry name" value="2FE2S_FER_2"/>
    <property type="match status" value="1"/>
</dbReference>
<evidence type="ECO:0000256" key="1">
    <source>
        <dbReference type="ARBA" id="ARBA00022714"/>
    </source>
</evidence>
<organism evidence="6 7">
    <name type="scientific">Clonorchis sinensis</name>
    <name type="common">Chinese liver fluke</name>
    <dbReference type="NCBI Taxonomy" id="79923"/>
    <lineage>
        <taxon>Eukaryota</taxon>
        <taxon>Metazoa</taxon>
        <taxon>Spiralia</taxon>
        <taxon>Lophotrochozoa</taxon>
        <taxon>Platyhelminthes</taxon>
        <taxon>Trematoda</taxon>
        <taxon>Digenea</taxon>
        <taxon>Opisthorchiida</taxon>
        <taxon>Opisthorchiata</taxon>
        <taxon>Opisthorchiidae</taxon>
        <taxon>Clonorchis</taxon>
    </lineage>
</organism>
<evidence type="ECO:0000256" key="2">
    <source>
        <dbReference type="ARBA" id="ARBA00022723"/>
    </source>
</evidence>
<evidence type="ECO:0000256" key="4">
    <source>
        <dbReference type="ARBA" id="ARBA00023014"/>
    </source>
</evidence>
<keyword evidence="3" id="KW-0408">Iron</keyword>
<dbReference type="EMBL" id="NIRI02000042">
    <property type="protein sequence ID" value="KAG5447882.1"/>
    <property type="molecule type" value="Genomic_DNA"/>
</dbReference>
<dbReference type="Gene3D" id="3.10.20.30">
    <property type="match status" value="1"/>
</dbReference>
<dbReference type="PROSITE" id="PS00814">
    <property type="entry name" value="ADX"/>
    <property type="match status" value="1"/>
</dbReference>
<comment type="cofactor">
    <cofactor evidence="5">
        <name>[2Fe-2S] cluster</name>
        <dbReference type="ChEBI" id="CHEBI:190135"/>
    </cofactor>
</comment>
<keyword evidence="2" id="KW-0479">Metal-binding</keyword>
<proteinExistence type="predicted"/>
<dbReference type="SUPFAM" id="SSF54292">
    <property type="entry name" value="2Fe-2S ferredoxin-like"/>
    <property type="match status" value="1"/>
</dbReference>
<dbReference type="InterPro" id="IPR001041">
    <property type="entry name" value="2Fe-2S_ferredoxin-type"/>
</dbReference>
<dbReference type="OrthoDB" id="268593at2759"/>
<dbReference type="Proteomes" id="UP000286415">
    <property type="component" value="Unassembled WGS sequence"/>
</dbReference>
<dbReference type="InterPro" id="IPR019327">
    <property type="entry name" value="WKF"/>
</dbReference>
<dbReference type="CDD" id="cd00207">
    <property type="entry name" value="fer2"/>
    <property type="match status" value="1"/>
</dbReference>
<sequence length="507" mass="57304">MTNQVADFQLSGRLPTGYLADSARLWSHAQFAGDVLLSYYRSKKCCKTTHWCAAFSESFTHHDGRSKTVNAKVGDSLLDVVLDQNVGIDGFGACEGTLACSTCHLIFSPKDYENLKDPLTEEEQDMLDLAFGLTDTSRLGCQIIVTEDMSGIKITVPEGIYDVRAPYGKNLKEEDKGHQMKVGYIADELMVERALRLSWLEQRENEISALVSDVGQGRVVAKAFRKDLDSAVEAEVTGLFRKYLLEWESLKGEDKGHQMKIGYIADESMEERALRLSWLQQGENAISVKYYTGLPALDPILINLICPTSVTSKALQKIGHEAAKEAQTLVAGASTSNLDEAQSTLKKQKKGKNFLSRAKWKKRRVKKLRTRKQRTAMKNAKQLISVPTEEHQEKALEYLHTWNTDQEHWKFRKNQQTWLINHVFNPRLIPRPEFRIFLQYVKGLVGSARQILVGRCEQIVDRQEPETAPPSDNIQEPEDGMASFSLEDNVARKRAKSILKRLSKPAE</sequence>
<dbReference type="GO" id="GO:0051537">
    <property type="term" value="F:2 iron, 2 sulfur cluster binding"/>
    <property type="evidence" value="ECO:0007669"/>
    <property type="project" value="UniProtKB-KW"/>
</dbReference>
<reference evidence="6 7" key="2">
    <citation type="journal article" date="2021" name="Genomics">
        <title>High-quality reference genome for Clonorchis sinensis.</title>
        <authorList>
            <person name="Young N.D."/>
            <person name="Stroehlein A.J."/>
            <person name="Kinkar L."/>
            <person name="Wang T."/>
            <person name="Sohn W.M."/>
            <person name="Chang B.C.H."/>
            <person name="Kaur P."/>
            <person name="Weisz D."/>
            <person name="Dudchenko O."/>
            <person name="Aiden E.L."/>
            <person name="Korhonen P.K."/>
            <person name="Gasser R.B."/>
        </authorList>
    </citation>
    <scope>NUCLEOTIDE SEQUENCE [LARGE SCALE GENOMIC DNA]</scope>
    <source>
        <strain evidence="6">Cs-k2</strain>
    </source>
</reference>
<protein>
    <submittedName>
        <fullName evidence="6">Adrenodoxin, mitochondrial</fullName>
    </submittedName>
</protein>
<dbReference type="GO" id="GO:0046872">
    <property type="term" value="F:metal ion binding"/>
    <property type="evidence" value="ECO:0007669"/>
    <property type="project" value="UniProtKB-KW"/>
</dbReference>